<dbReference type="AlphaFoldDB" id="A0A7J8TNQ5"/>
<accession>A0A7J8TNQ5</accession>
<dbReference type="Proteomes" id="UP000593573">
    <property type="component" value="Unassembled WGS sequence"/>
</dbReference>
<gene>
    <name evidence="1" type="ORF">Goklo_022782</name>
</gene>
<name>A0A7J8TNQ5_9ROSI</name>
<dbReference type="EMBL" id="JABFAB010000001">
    <property type="protein sequence ID" value="MBA0639770.1"/>
    <property type="molecule type" value="Genomic_DNA"/>
</dbReference>
<evidence type="ECO:0000313" key="2">
    <source>
        <dbReference type="Proteomes" id="UP000593573"/>
    </source>
</evidence>
<feature type="non-terminal residue" evidence="1">
    <location>
        <position position="1"/>
    </location>
</feature>
<proteinExistence type="predicted"/>
<evidence type="ECO:0000313" key="1">
    <source>
        <dbReference type="EMBL" id="MBA0639770.1"/>
    </source>
</evidence>
<organism evidence="1 2">
    <name type="scientific">Gossypium klotzschianum</name>
    <dbReference type="NCBI Taxonomy" id="34286"/>
    <lineage>
        <taxon>Eukaryota</taxon>
        <taxon>Viridiplantae</taxon>
        <taxon>Streptophyta</taxon>
        <taxon>Embryophyta</taxon>
        <taxon>Tracheophyta</taxon>
        <taxon>Spermatophyta</taxon>
        <taxon>Magnoliopsida</taxon>
        <taxon>eudicotyledons</taxon>
        <taxon>Gunneridae</taxon>
        <taxon>Pentapetalae</taxon>
        <taxon>rosids</taxon>
        <taxon>malvids</taxon>
        <taxon>Malvales</taxon>
        <taxon>Malvaceae</taxon>
        <taxon>Malvoideae</taxon>
        <taxon>Gossypium</taxon>
    </lineage>
</organism>
<keyword evidence="2" id="KW-1185">Reference proteome</keyword>
<reference evidence="1 2" key="1">
    <citation type="journal article" date="2019" name="Genome Biol. Evol.">
        <title>Insights into the evolution of the New World diploid cottons (Gossypium, subgenus Houzingenia) based on genome sequencing.</title>
        <authorList>
            <person name="Grover C.E."/>
            <person name="Arick M.A. 2nd"/>
            <person name="Thrash A."/>
            <person name="Conover J.L."/>
            <person name="Sanders W.S."/>
            <person name="Peterson D.G."/>
            <person name="Frelichowski J.E."/>
            <person name="Scheffler J.A."/>
            <person name="Scheffler B.E."/>
            <person name="Wendel J.F."/>
        </authorList>
    </citation>
    <scope>NUCLEOTIDE SEQUENCE [LARGE SCALE GENOMIC DNA]</scope>
    <source>
        <strain evidence="1">57</strain>
        <tissue evidence="1">Leaf</tissue>
    </source>
</reference>
<sequence>MAMTYSEKELLNDILYNGVFCVSQGNDGQTSLNVSLGKSISQTRKLWVAYVASCQLLWRTFAFVVYSVYIAFVAYSVYITFVYIVGLPTMCSAESVGTINMRLYMIKGIHYDDLYIWKVHGLLEVEGALVGSSRTEKDCSQFDNDRVTLLLRVEPCSTRHDISRYGIHQSGPCSDLSVWICVVLNQGMSKYGLMVLYSAYLRGDFAWRDDPGSTQGGGRVGYYAYDGYA</sequence>
<protein>
    <submittedName>
        <fullName evidence="1">Uncharacterized protein</fullName>
    </submittedName>
</protein>
<comment type="caution">
    <text evidence="1">The sequence shown here is derived from an EMBL/GenBank/DDBJ whole genome shotgun (WGS) entry which is preliminary data.</text>
</comment>